<feature type="compositionally biased region" description="Polar residues" evidence="1">
    <location>
        <begin position="84"/>
        <end position="102"/>
    </location>
</feature>
<organism evidence="2 3">
    <name type="scientific">Trifolium subterraneum</name>
    <name type="common">Subterranean clover</name>
    <dbReference type="NCBI Taxonomy" id="3900"/>
    <lineage>
        <taxon>Eukaryota</taxon>
        <taxon>Viridiplantae</taxon>
        <taxon>Streptophyta</taxon>
        <taxon>Embryophyta</taxon>
        <taxon>Tracheophyta</taxon>
        <taxon>Spermatophyta</taxon>
        <taxon>Magnoliopsida</taxon>
        <taxon>eudicotyledons</taxon>
        <taxon>Gunneridae</taxon>
        <taxon>Pentapetalae</taxon>
        <taxon>rosids</taxon>
        <taxon>fabids</taxon>
        <taxon>Fabales</taxon>
        <taxon>Fabaceae</taxon>
        <taxon>Papilionoideae</taxon>
        <taxon>50 kb inversion clade</taxon>
        <taxon>NPAAA clade</taxon>
        <taxon>Hologalegina</taxon>
        <taxon>IRL clade</taxon>
        <taxon>Trifolieae</taxon>
        <taxon>Trifolium</taxon>
    </lineage>
</organism>
<dbReference type="Pfam" id="PF03004">
    <property type="entry name" value="Transposase_24"/>
    <property type="match status" value="1"/>
</dbReference>
<keyword evidence="3" id="KW-1185">Reference proteome</keyword>
<dbReference type="OrthoDB" id="1433763at2759"/>
<accession>A0A2Z6NMF6</accession>
<dbReference type="Proteomes" id="UP000242715">
    <property type="component" value="Unassembled WGS sequence"/>
</dbReference>
<dbReference type="InterPro" id="IPR004252">
    <property type="entry name" value="Probable_transposase_24"/>
</dbReference>
<feature type="region of interest" description="Disordered" evidence="1">
    <location>
        <begin position="64"/>
        <end position="166"/>
    </location>
</feature>
<evidence type="ECO:0000256" key="1">
    <source>
        <dbReference type="SAM" id="MobiDB-lite"/>
    </source>
</evidence>
<dbReference type="EMBL" id="DF973443">
    <property type="protein sequence ID" value="GAU31017.1"/>
    <property type="molecule type" value="Genomic_DNA"/>
</dbReference>
<feature type="compositionally biased region" description="Polar residues" evidence="1">
    <location>
        <begin position="135"/>
        <end position="155"/>
    </location>
</feature>
<reference evidence="3" key="1">
    <citation type="journal article" date="2017" name="Front. Plant Sci.">
        <title>Climate Clever Clovers: New Paradigm to Reduce the Environmental Footprint of Ruminants by Breeding Low Methanogenic Forages Utilizing Haplotype Variation.</title>
        <authorList>
            <person name="Kaur P."/>
            <person name="Appels R."/>
            <person name="Bayer P.E."/>
            <person name="Keeble-Gagnere G."/>
            <person name="Wang J."/>
            <person name="Hirakawa H."/>
            <person name="Shirasawa K."/>
            <person name="Vercoe P."/>
            <person name="Stefanova K."/>
            <person name="Durmic Z."/>
            <person name="Nichols P."/>
            <person name="Revell C."/>
            <person name="Isobe S.N."/>
            <person name="Edwards D."/>
            <person name="Erskine W."/>
        </authorList>
    </citation>
    <scope>NUCLEOTIDE SEQUENCE [LARGE SCALE GENOMIC DNA]</scope>
    <source>
        <strain evidence="3">cv. Daliak</strain>
    </source>
</reference>
<sequence length="353" mass="39516">MKNEVNSKRNPRTELVSYLGRQVKSGDELLKMLKIKREKIIDNIDGIKTPIRGTNVIDEAHIAQVQGPKRNQNMPSRNVGGTKASKSQLVGVQGTNTKQTKASMAEAQEPNKEANNDSLEKQQGPKKKGVDAVVNESQLKHQSTNQPMKSATCHNDSLEKQQGPRKKGVAAVNICKKNAVNRAKQKYIHRMGTRNFARIKAQMRAKKEDGSDVTQAEMFIETRTSQKGKEVDKDTQNVITKFHDSIQDSNECDGETFKSIFGKEKPGRVRCSGRTVTPTMLKRHEEIADIKRQYSNETTRMAKKLDGLQGLVRLLLKQANPDLDDEALDNIMENAMEVDNDASTSTHIHDLDK</sequence>
<gene>
    <name evidence="2" type="ORF">TSUD_393020</name>
</gene>
<name>A0A2Z6NMF6_TRISU</name>
<protein>
    <submittedName>
        <fullName evidence="2">Uncharacterized protein</fullName>
    </submittedName>
</protein>
<evidence type="ECO:0000313" key="3">
    <source>
        <dbReference type="Proteomes" id="UP000242715"/>
    </source>
</evidence>
<dbReference type="AlphaFoldDB" id="A0A2Z6NMF6"/>
<proteinExistence type="predicted"/>
<evidence type="ECO:0000313" key="2">
    <source>
        <dbReference type="EMBL" id="GAU31017.1"/>
    </source>
</evidence>
<feature type="compositionally biased region" description="Basic and acidic residues" evidence="1">
    <location>
        <begin position="109"/>
        <end position="120"/>
    </location>
</feature>